<name>A0A9P4P4I5_9PLEO</name>
<reference evidence="2" key="1">
    <citation type="journal article" date="2020" name="Stud. Mycol.">
        <title>101 Dothideomycetes genomes: a test case for predicting lifestyles and emergence of pathogens.</title>
        <authorList>
            <person name="Haridas S."/>
            <person name="Albert R."/>
            <person name="Binder M."/>
            <person name="Bloem J."/>
            <person name="Labutti K."/>
            <person name="Salamov A."/>
            <person name="Andreopoulos B."/>
            <person name="Baker S."/>
            <person name="Barry K."/>
            <person name="Bills G."/>
            <person name="Bluhm B."/>
            <person name="Cannon C."/>
            <person name="Castanera R."/>
            <person name="Culley D."/>
            <person name="Daum C."/>
            <person name="Ezra D."/>
            <person name="Gonzalez J."/>
            <person name="Henrissat B."/>
            <person name="Kuo A."/>
            <person name="Liang C."/>
            <person name="Lipzen A."/>
            <person name="Lutzoni F."/>
            <person name="Magnuson J."/>
            <person name="Mondo S."/>
            <person name="Nolan M."/>
            <person name="Ohm R."/>
            <person name="Pangilinan J."/>
            <person name="Park H.-J."/>
            <person name="Ramirez L."/>
            <person name="Alfaro M."/>
            <person name="Sun H."/>
            <person name="Tritt A."/>
            <person name="Yoshinaga Y."/>
            <person name="Zwiers L.-H."/>
            <person name="Turgeon B."/>
            <person name="Goodwin S."/>
            <person name="Spatafora J."/>
            <person name="Crous P."/>
            <person name="Grigoriev I."/>
        </authorList>
    </citation>
    <scope>NUCLEOTIDE SEQUENCE</scope>
    <source>
        <strain evidence="2">CBS 690.94</strain>
    </source>
</reference>
<dbReference type="AlphaFoldDB" id="A0A9P4P4I5"/>
<dbReference type="EMBL" id="MU001513">
    <property type="protein sequence ID" value="KAF2438219.1"/>
    <property type="molecule type" value="Genomic_DNA"/>
</dbReference>
<sequence>MHMPGPPALSEGCNPCPASESRNIYIPRSAVTMTLSLQIQHTHTNSNTHPKRHRTLVYPPRVHTRTTSFQPPPTTPAPSRLLPGYDPY</sequence>
<feature type="region of interest" description="Disordered" evidence="1">
    <location>
        <begin position="1"/>
        <end position="21"/>
    </location>
</feature>
<organism evidence="2 3">
    <name type="scientific">Karstenula rhodostoma CBS 690.94</name>
    <dbReference type="NCBI Taxonomy" id="1392251"/>
    <lineage>
        <taxon>Eukaryota</taxon>
        <taxon>Fungi</taxon>
        <taxon>Dikarya</taxon>
        <taxon>Ascomycota</taxon>
        <taxon>Pezizomycotina</taxon>
        <taxon>Dothideomycetes</taxon>
        <taxon>Pleosporomycetidae</taxon>
        <taxon>Pleosporales</taxon>
        <taxon>Massarineae</taxon>
        <taxon>Didymosphaeriaceae</taxon>
        <taxon>Karstenula</taxon>
    </lineage>
</organism>
<evidence type="ECO:0000313" key="2">
    <source>
        <dbReference type="EMBL" id="KAF2438219.1"/>
    </source>
</evidence>
<dbReference type="Proteomes" id="UP000799764">
    <property type="component" value="Unassembled WGS sequence"/>
</dbReference>
<evidence type="ECO:0000313" key="3">
    <source>
        <dbReference type="Proteomes" id="UP000799764"/>
    </source>
</evidence>
<keyword evidence="3" id="KW-1185">Reference proteome</keyword>
<comment type="caution">
    <text evidence="2">The sequence shown here is derived from an EMBL/GenBank/DDBJ whole genome shotgun (WGS) entry which is preliminary data.</text>
</comment>
<evidence type="ECO:0000256" key="1">
    <source>
        <dbReference type="SAM" id="MobiDB-lite"/>
    </source>
</evidence>
<protein>
    <submittedName>
        <fullName evidence="2">Uncharacterized protein</fullName>
    </submittedName>
</protein>
<proteinExistence type="predicted"/>
<feature type="region of interest" description="Disordered" evidence="1">
    <location>
        <begin position="63"/>
        <end position="88"/>
    </location>
</feature>
<accession>A0A9P4P4I5</accession>
<gene>
    <name evidence="2" type="ORF">P171DRAFT_170149</name>
</gene>